<feature type="non-terminal residue" evidence="1">
    <location>
        <position position="1"/>
    </location>
</feature>
<dbReference type="AlphaFoldDB" id="A0A699U7V6"/>
<proteinExistence type="predicted"/>
<accession>A0A699U7V6</accession>
<dbReference type="EMBL" id="BKCJ011307550">
    <property type="protein sequence ID" value="GFD18450.1"/>
    <property type="molecule type" value="Genomic_DNA"/>
</dbReference>
<organism evidence="1">
    <name type="scientific">Tanacetum cinerariifolium</name>
    <name type="common">Dalmatian daisy</name>
    <name type="synonym">Chrysanthemum cinerariifolium</name>
    <dbReference type="NCBI Taxonomy" id="118510"/>
    <lineage>
        <taxon>Eukaryota</taxon>
        <taxon>Viridiplantae</taxon>
        <taxon>Streptophyta</taxon>
        <taxon>Embryophyta</taxon>
        <taxon>Tracheophyta</taxon>
        <taxon>Spermatophyta</taxon>
        <taxon>Magnoliopsida</taxon>
        <taxon>eudicotyledons</taxon>
        <taxon>Gunneridae</taxon>
        <taxon>Pentapetalae</taxon>
        <taxon>asterids</taxon>
        <taxon>campanulids</taxon>
        <taxon>Asterales</taxon>
        <taxon>Asteraceae</taxon>
        <taxon>Asteroideae</taxon>
        <taxon>Anthemideae</taxon>
        <taxon>Anthemidinae</taxon>
        <taxon>Tanacetum</taxon>
    </lineage>
</organism>
<evidence type="ECO:0000313" key="1">
    <source>
        <dbReference type="EMBL" id="GFD18450.1"/>
    </source>
</evidence>
<name>A0A699U7V6_TANCI</name>
<reference evidence="1" key="1">
    <citation type="journal article" date="2019" name="Sci. Rep.">
        <title>Draft genome of Tanacetum cinerariifolium, the natural source of mosquito coil.</title>
        <authorList>
            <person name="Yamashiro T."/>
            <person name="Shiraishi A."/>
            <person name="Satake H."/>
            <person name="Nakayama K."/>
        </authorList>
    </citation>
    <scope>NUCLEOTIDE SEQUENCE</scope>
</reference>
<gene>
    <name evidence="1" type="ORF">Tci_890419</name>
</gene>
<comment type="caution">
    <text evidence="1">The sequence shown here is derived from an EMBL/GenBank/DDBJ whole genome shotgun (WGS) entry which is preliminary data.</text>
</comment>
<sequence>AYIVGNTLHYQDLEWYKALKDNELKEEALRNKAIMKGLINEDDELSNNG</sequence>
<protein>
    <submittedName>
        <fullName evidence="1">Uncharacterized protein</fullName>
    </submittedName>
</protein>